<dbReference type="AlphaFoldDB" id="A0A058Z0Q3"/>
<name>A0A058Z0Q3_FONAL</name>
<feature type="compositionally biased region" description="Low complexity" evidence="1">
    <location>
        <begin position="88"/>
        <end position="107"/>
    </location>
</feature>
<dbReference type="GeneID" id="20530554"/>
<evidence type="ECO:0000313" key="3">
    <source>
        <dbReference type="Proteomes" id="UP000030693"/>
    </source>
</evidence>
<sequence>MANLSVNSPAGGRGLGGAVLFPEEEEEEEEEEASDMAAGPNAGGQLQVDDLDIQPTSVSSPRMVDGEDGTHFELPADGGDESAGQVAGGNSNLSGGQLSLSSPAGPGDEAAEEHVPTAAKDSTATGPTSPNPVTTPEANRPPRRRRGSRVQPRATGSAAAQHQ</sequence>
<feature type="compositionally biased region" description="Polar residues" evidence="1">
    <location>
        <begin position="120"/>
        <end position="137"/>
    </location>
</feature>
<dbReference type="RefSeq" id="XP_009497905.1">
    <property type="nucleotide sequence ID" value="XM_009499630.1"/>
</dbReference>
<gene>
    <name evidence="2" type="ORF">H696_05829</name>
</gene>
<organism evidence="2">
    <name type="scientific">Fonticula alba</name>
    <name type="common">Slime mold</name>
    <dbReference type="NCBI Taxonomy" id="691883"/>
    <lineage>
        <taxon>Eukaryota</taxon>
        <taxon>Rotosphaerida</taxon>
        <taxon>Fonticulaceae</taxon>
        <taxon>Fonticula</taxon>
    </lineage>
</organism>
<protein>
    <submittedName>
        <fullName evidence="2">Uncharacterized protein</fullName>
    </submittedName>
</protein>
<dbReference type="EMBL" id="KB932214">
    <property type="protein sequence ID" value="KCV67721.1"/>
    <property type="molecule type" value="Genomic_DNA"/>
</dbReference>
<dbReference type="Proteomes" id="UP000030693">
    <property type="component" value="Unassembled WGS sequence"/>
</dbReference>
<reference evidence="2" key="1">
    <citation type="submission" date="2013-04" db="EMBL/GenBank/DDBJ databases">
        <title>The Genome Sequence of Fonticula alba ATCC 38817.</title>
        <authorList>
            <consortium name="The Broad Institute Genomics Platform"/>
            <person name="Russ C."/>
            <person name="Cuomo C."/>
            <person name="Burger G."/>
            <person name="Gray M.W."/>
            <person name="Holland P.W.H."/>
            <person name="King N."/>
            <person name="Lang F.B.F."/>
            <person name="Roger A.J."/>
            <person name="Ruiz-Trillo I."/>
            <person name="Brown M."/>
            <person name="Walker B."/>
            <person name="Young S."/>
            <person name="Zeng Q."/>
            <person name="Gargeya S."/>
            <person name="Fitzgerald M."/>
            <person name="Haas B."/>
            <person name="Abouelleil A."/>
            <person name="Allen A.W."/>
            <person name="Alvarado L."/>
            <person name="Arachchi H.M."/>
            <person name="Berlin A.M."/>
            <person name="Chapman S.B."/>
            <person name="Gainer-Dewar J."/>
            <person name="Goldberg J."/>
            <person name="Griggs A."/>
            <person name="Gujja S."/>
            <person name="Hansen M."/>
            <person name="Howarth C."/>
            <person name="Imamovic A."/>
            <person name="Ireland A."/>
            <person name="Larimer J."/>
            <person name="McCowan C."/>
            <person name="Murphy C."/>
            <person name="Pearson M."/>
            <person name="Poon T.W."/>
            <person name="Priest M."/>
            <person name="Roberts A."/>
            <person name="Saif S."/>
            <person name="Shea T."/>
            <person name="Sisk P."/>
            <person name="Sykes S."/>
            <person name="Wortman J."/>
            <person name="Nusbaum C."/>
            <person name="Birren B."/>
        </authorList>
    </citation>
    <scope>NUCLEOTIDE SEQUENCE [LARGE SCALE GENOMIC DNA]</scope>
    <source>
        <strain evidence="2">ATCC 38817</strain>
    </source>
</reference>
<evidence type="ECO:0000313" key="2">
    <source>
        <dbReference type="EMBL" id="KCV67721.1"/>
    </source>
</evidence>
<feature type="region of interest" description="Disordered" evidence="1">
    <location>
        <begin position="1"/>
        <end position="163"/>
    </location>
</feature>
<evidence type="ECO:0000256" key="1">
    <source>
        <dbReference type="SAM" id="MobiDB-lite"/>
    </source>
</evidence>
<accession>A0A058Z0Q3</accession>
<keyword evidence="3" id="KW-1185">Reference proteome</keyword>
<feature type="compositionally biased region" description="Acidic residues" evidence="1">
    <location>
        <begin position="22"/>
        <end position="34"/>
    </location>
</feature>
<proteinExistence type="predicted"/>